<reference evidence="3" key="1">
    <citation type="submission" date="2021-02" db="EMBL/GenBank/DDBJ databases">
        <authorList>
            <person name="Nowell W R."/>
        </authorList>
    </citation>
    <scope>NUCLEOTIDE SEQUENCE</scope>
</reference>
<evidence type="ECO:0000313" key="2">
    <source>
        <dbReference type="EMBL" id="CAF1037930.1"/>
    </source>
</evidence>
<evidence type="ECO:0000313" key="5">
    <source>
        <dbReference type="EMBL" id="CAF3750585.1"/>
    </source>
</evidence>
<dbReference type="AlphaFoldDB" id="A0A814U5N3"/>
<protein>
    <submittedName>
        <fullName evidence="3">Uncharacterized protein</fullName>
    </submittedName>
</protein>
<evidence type="ECO:0000313" key="3">
    <source>
        <dbReference type="EMBL" id="CAF1170225.1"/>
    </source>
</evidence>
<dbReference type="Proteomes" id="UP000663889">
    <property type="component" value="Unassembled WGS sequence"/>
</dbReference>
<dbReference type="Proteomes" id="UP000663823">
    <property type="component" value="Unassembled WGS sequence"/>
</dbReference>
<dbReference type="EMBL" id="CAJNOO010000806">
    <property type="protein sequence ID" value="CAF1037930.1"/>
    <property type="molecule type" value="Genomic_DNA"/>
</dbReference>
<dbReference type="EMBL" id="CAJOAX010000441">
    <property type="protein sequence ID" value="CAF3591977.1"/>
    <property type="molecule type" value="Genomic_DNA"/>
</dbReference>
<comment type="caution">
    <text evidence="3">The sequence shown here is derived from an EMBL/GenBank/DDBJ whole genome shotgun (WGS) entry which is preliminary data.</text>
</comment>
<dbReference type="EMBL" id="CAJNOU010001215">
    <property type="protein sequence ID" value="CAF1170225.1"/>
    <property type="molecule type" value="Genomic_DNA"/>
</dbReference>
<dbReference type="Proteomes" id="UP000663882">
    <property type="component" value="Unassembled WGS sequence"/>
</dbReference>
<evidence type="ECO:0000313" key="4">
    <source>
        <dbReference type="EMBL" id="CAF3591977.1"/>
    </source>
</evidence>
<evidence type="ECO:0000313" key="6">
    <source>
        <dbReference type="Proteomes" id="UP000663889"/>
    </source>
</evidence>
<organism evidence="3 6">
    <name type="scientific">Rotaria sordida</name>
    <dbReference type="NCBI Taxonomy" id="392033"/>
    <lineage>
        <taxon>Eukaryota</taxon>
        <taxon>Metazoa</taxon>
        <taxon>Spiralia</taxon>
        <taxon>Gnathifera</taxon>
        <taxon>Rotifera</taxon>
        <taxon>Eurotatoria</taxon>
        <taxon>Bdelloidea</taxon>
        <taxon>Philodinida</taxon>
        <taxon>Philodinidae</taxon>
        <taxon>Rotaria</taxon>
    </lineage>
</organism>
<name>A0A814U5N3_9BILA</name>
<sequence length="216" mass="25647">MTDTSQLVDPKQERIYTFHFRHSNKHVDLTDEELDHFPYLIALVEHKNDFLSVENENGEYVLSHSIEYPWFISILRSIKSEQPYTLFNELSEDNNVLDTLQLFDYLCINPFPLPLLKYEELVRSNPTNIDNDEKRLDYHQANLSEARQTAAEFIIALKFSIIENVDDEELPIYQSKQNRKNNEAQLARSRHFKTLSKRPNNDKFKHRCAPKAQKYR</sequence>
<dbReference type="Proteomes" id="UP000663874">
    <property type="component" value="Unassembled WGS sequence"/>
</dbReference>
<gene>
    <name evidence="5" type="ORF">FNK824_LOCUS12221</name>
    <name evidence="4" type="ORF">OTI717_LOCUS6354</name>
    <name evidence="2" type="ORF">RFH988_LOCUS16062</name>
    <name evidence="3" type="ORF">SEV965_LOCUS19471</name>
</gene>
<accession>A0A814U5N3</accession>
<feature type="region of interest" description="Disordered" evidence="1">
    <location>
        <begin position="194"/>
        <end position="216"/>
    </location>
</feature>
<feature type="compositionally biased region" description="Basic residues" evidence="1">
    <location>
        <begin position="204"/>
        <end position="216"/>
    </location>
</feature>
<evidence type="ECO:0000256" key="1">
    <source>
        <dbReference type="SAM" id="MobiDB-lite"/>
    </source>
</evidence>
<dbReference type="EMBL" id="CAJOBE010001509">
    <property type="protein sequence ID" value="CAF3750585.1"/>
    <property type="molecule type" value="Genomic_DNA"/>
</dbReference>
<proteinExistence type="predicted"/>